<comment type="subcellular location">
    <subcellularLocation>
        <location evidence="1">Membrane</location>
    </subcellularLocation>
</comment>
<keyword evidence="4" id="KW-1133">Transmembrane helix</keyword>
<dbReference type="AlphaFoldDB" id="A0A427AEL8"/>
<reference evidence="6 7" key="1">
    <citation type="journal article" date="2014" name="Agronomy (Basel)">
        <title>A Draft Genome Sequence for Ensete ventricosum, the Drought-Tolerant Tree Against Hunger.</title>
        <authorList>
            <person name="Harrison J."/>
            <person name="Moore K.A."/>
            <person name="Paszkiewicz K."/>
            <person name="Jones T."/>
            <person name="Grant M."/>
            <person name="Ambacheew D."/>
            <person name="Muzemil S."/>
            <person name="Studholme D.J."/>
        </authorList>
    </citation>
    <scope>NUCLEOTIDE SEQUENCE [LARGE SCALE GENOMIC DNA]</scope>
</reference>
<dbReference type="PANTHER" id="PTHR43520:SF22">
    <property type="entry name" value="COPPER-TRANSPORTING ATPASE PAA1, CHLOROPLASTIC"/>
    <property type="match status" value="1"/>
</dbReference>
<dbReference type="GO" id="GO:0055070">
    <property type="term" value="P:copper ion homeostasis"/>
    <property type="evidence" value="ECO:0007669"/>
    <property type="project" value="TreeGrafter"/>
</dbReference>
<gene>
    <name evidence="6" type="ORF">B296_00029353</name>
</gene>
<keyword evidence="2" id="KW-0812">Transmembrane</keyword>
<dbReference type="Gene3D" id="3.40.50.1000">
    <property type="entry name" value="HAD superfamily/HAD-like"/>
    <property type="match status" value="1"/>
</dbReference>
<sequence length="255" mass="27811">MILPLMHVMIVDSARDSFYKVFERKMDEKLQNLKESGMCFTVQDFIINHCIPLKLSLLMGSPNMNTLVGLGALSSFAVSSIAAIMPKLHASWLTVMLESQSLVRILTLILKDTYAEIAVVSTRYLAKSTSNGRLRPSLADFERGSEGGRKKKRRAWRFLRTISCAIRRPRAISSPRVVACPCALGLATPTAVLVGTSLGATRGLLLRGGDVLEKFAAVDAVVFDKTGTLTTGKPVVTRVITHQHGEHENSELSGA</sequence>
<dbReference type="EMBL" id="AMZH03002715">
    <property type="protein sequence ID" value="RRT74650.1"/>
    <property type="molecule type" value="Genomic_DNA"/>
</dbReference>
<evidence type="ECO:0000256" key="4">
    <source>
        <dbReference type="ARBA" id="ARBA00022989"/>
    </source>
</evidence>
<keyword evidence="3" id="KW-1278">Translocase</keyword>
<evidence type="ECO:0000256" key="3">
    <source>
        <dbReference type="ARBA" id="ARBA00022967"/>
    </source>
</evidence>
<organism evidence="6 7">
    <name type="scientific">Ensete ventricosum</name>
    <name type="common">Abyssinian banana</name>
    <name type="synonym">Musa ensete</name>
    <dbReference type="NCBI Taxonomy" id="4639"/>
    <lineage>
        <taxon>Eukaryota</taxon>
        <taxon>Viridiplantae</taxon>
        <taxon>Streptophyta</taxon>
        <taxon>Embryophyta</taxon>
        <taxon>Tracheophyta</taxon>
        <taxon>Spermatophyta</taxon>
        <taxon>Magnoliopsida</taxon>
        <taxon>Liliopsida</taxon>
        <taxon>Zingiberales</taxon>
        <taxon>Musaceae</taxon>
        <taxon>Ensete</taxon>
    </lineage>
</organism>
<dbReference type="GO" id="GO:0005507">
    <property type="term" value="F:copper ion binding"/>
    <property type="evidence" value="ECO:0007669"/>
    <property type="project" value="TreeGrafter"/>
</dbReference>
<name>A0A427AEL8_ENSVE</name>
<evidence type="ECO:0000256" key="1">
    <source>
        <dbReference type="ARBA" id="ARBA00004370"/>
    </source>
</evidence>
<dbReference type="Proteomes" id="UP000287651">
    <property type="component" value="Unassembled WGS sequence"/>
</dbReference>
<accession>A0A427AEL8</accession>
<proteinExistence type="predicted"/>
<dbReference type="GO" id="GO:0016020">
    <property type="term" value="C:membrane"/>
    <property type="evidence" value="ECO:0007669"/>
    <property type="project" value="UniProtKB-SubCell"/>
</dbReference>
<evidence type="ECO:0000256" key="5">
    <source>
        <dbReference type="ARBA" id="ARBA00023136"/>
    </source>
</evidence>
<dbReference type="PANTHER" id="PTHR43520">
    <property type="entry name" value="ATP7, ISOFORM B"/>
    <property type="match status" value="1"/>
</dbReference>
<evidence type="ECO:0000256" key="2">
    <source>
        <dbReference type="ARBA" id="ARBA00022692"/>
    </source>
</evidence>
<dbReference type="InterPro" id="IPR023299">
    <property type="entry name" value="ATPase_P-typ_cyto_dom_N"/>
</dbReference>
<keyword evidence="5" id="KW-0472">Membrane</keyword>
<dbReference type="GO" id="GO:0043682">
    <property type="term" value="F:P-type divalent copper transporter activity"/>
    <property type="evidence" value="ECO:0007669"/>
    <property type="project" value="TreeGrafter"/>
</dbReference>
<dbReference type="PROSITE" id="PS00154">
    <property type="entry name" value="ATPASE_E1_E2"/>
    <property type="match status" value="1"/>
</dbReference>
<evidence type="ECO:0008006" key="8">
    <source>
        <dbReference type="Google" id="ProtNLM"/>
    </source>
</evidence>
<dbReference type="InterPro" id="IPR023214">
    <property type="entry name" value="HAD_sf"/>
</dbReference>
<evidence type="ECO:0000313" key="6">
    <source>
        <dbReference type="EMBL" id="RRT74650.1"/>
    </source>
</evidence>
<dbReference type="InterPro" id="IPR018303">
    <property type="entry name" value="ATPase_P-typ_P_site"/>
</dbReference>
<evidence type="ECO:0000313" key="7">
    <source>
        <dbReference type="Proteomes" id="UP000287651"/>
    </source>
</evidence>
<comment type="caution">
    <text evidence="6">The sequence shown here is derived from an EMBL/GenBank/DDBJ whole genome shotgun (WGS) entry which is preliminary data.</text>
</comment>
<dbReference type="Gene3D" id="3.40.1110.10">
    <property type="entry name" value="Calcium-transporting ATPase, cytoplasmic domain N"/>
    <property type="match status" value="1"/>
</dbReference>
<dbReference type="GO" id="GO:0000166">
    <property type="term" value="F:nucleotide binding"/>
    <property type="evidence" value="ECO:0007669"/>
    <property type="project" value="InterPro"/>
</dbReference>
<protein>
    <recommendedName>
        <fullName evidence="8">HMA domain-containing protein</fullName>
    </recommendedName>
</protein>